<dbReference type="RefSeq" id="XP_068137920.1">
    <property type="nucleotide sequence ID" value="XM_068281819.1"/>
</dbReference>
<dbReference type="VEuPathDB" id="FungiDB:YALI1_A16303g"/>
<proteinExistence type="predicted"/>
<dbReference type="GeneID" id="94582479"/>
<evidence type="ECO:0000313" key="1">
    <source>
        <dbReference type="EMBL" id="AOW00722.1"/>
    </source>
</evidence>
<organism evidence="1 2">
    <name type="scientific">Yarrowia lipolytica</name>
    <name type="common">Candida lipolytica</name>
    <dbReference type="NCBI Taxonomy" id="4952"/>
    <lineage>
        <taxon>Eukaryota</taxon>
        <taxon>Fungi</taxon>
        <taxon>Dikarya</taxon>
        <taxon>Ascomycota</taxon>
        <taxon>Saccharomycotina</taxon>
        <taxon>Dipodascomycetes</taxon>
        <taxon>Dipodascales</taxon>
        <taxon>Dipodascales incertae sedis</taxon>
        <taxon>Yarrowia</taxon>
    </lineage>
</organism>
<protein>
    <submittedName>
        <fullName evidence="1">Uncharacterized protein</fullName>
    </submittedName>
</protein>
<sequence length="83" mass="9392">MIIMNDELTCVLYCVYSTCSCNLQSVVSEHPTSATSRTHTCMMLTPSAPRNRLYHCKKPSAKVWCDTCSARQGYLIDITVFQH</sequence>
<evidence type="ECO:0000313" key="2">
    <source>
        <dbReference type="Proteomes" id="UP000182444"/>
    </source>
</evidence>
<dbReference type="EMBL" id="CP017553">
    <property type="protein sequence ID" value="AOW00722.1"/>
    <property type="molecule type" value="Genomic_DNA"/>
</dbReference>
<accession>A0A1D8N507</accession>
<dbReference type="AlphaFoldDB" id="A0A1D8N507"/>
<gene>
    <name evidence="1" type="ORF">YALI1_A16303g</name>
</gene>
<name>A0A1D8N507_YARLL</name>
<dbReference type="Proteomes" id="UP000182444">
    <property type="component" value="Chromosome 1A"/>
</dbReference>
<reference evidence="1 2" key="1">
    <citation type="journal article" date="2016" name="PLoS ONE">
        <title>Sequence Assembly of Yarrowia lipolytica Strain W29/CLIB89 Shows Transposable Element Diversity.</title>
        <authorList>
            <person name="Magnan C."/>
            <person name="Yu J."/>
            <person name="Chang I."/>
            <person name="Jahn E."/>
            <person name="Kanomata Y."/>
            <person name="Wu J."/>
            <person name="Zeller M."/>
            <person name="Oakes M."/>
            <person name="Baldi P."/>
            <person name="Sandmeyer S."/>
        </authorList>
    </citation>
    <scope>NUCLEOTIDE SEQUENCE [LARGE SCALE GENOMIC DNA]</scope>
    <source>
        <strain evidence="2">CLIB89(W29)</strain>
    </source>
</reference>